<evidence type="ECO:0000313" key="2">
    <source>
        <dbReference type="Proteomes" id="UP000215145"/>
    </source>
</evidence>
<evidence type="ECO:0000313" key="1">
    <source>
        <dbReference type="EMBL" id="OXM13976.1"/>
    </source>
</evidence>
<comment type="caution">
    <text evidence="1">The sequence shown here is derived from an EMBL/GenBank/DDBJ whole genome shotgun (WGS) entry which is preliminary data.</text>
</comment>
<keyword evidence="2" id="KW-1185">Reference proteome</keyword>
<organism evidence="1 2">
    <name type="scientific">Paenibacillus herberti</name>
    <dbReference type="NCBI Taxonomy" id="1619309"/>
    <lineage>
        <taxon>Bacteria</taxon>
        <taxon>Bacillati</taxon>
        <taxon>Bacillota</taxon>
        <taxon>Bacilli</taxon>
        <taxon>Bacillales</taxon>
        <taxon>Paenibacillaceae</taxon>
        <taxon>Paenibacillus</taxon>
    </lineage>
</organism>
<dbReference type="AlphaFoldDB" id="A0A229NVL8"/>
<dbReference type="PANTHER" id="PTHR34819:SF3">
    <property type="entry name" value="CELL SURFACE PROTEIN"/>
    <property type="match status" value="1"/>
</dbReference>
<dbReference type="RefSeq" id="WP_089524799.1">
    <property type="nucleotide sequence ID" value="NZ_NMUQ01000002.1"/>
</dbReference>
<dbReference type="OrthoDB" id="1751088at2"/>
<dbReference type="Gene3D" id="2.60.40.740">
    <property type="match status" value="1"/>
</dbReference>
<name>A0A229NVL8_9BACL</name>
<dbReference type="InterPro" id="IPR051172">
    <property type="entry name" value="Chlamydia_OmcB"/>
</dbReference>
<dbReference type="EMBL" id="NMUQ01000002">
    <property type="protein sequence ID" value="OXM13976.1"/>
    <property type="molecule type" value="Genomic_DNA"/>
</dbReference>
<evidence type="ECO:0008006" key="3">
    <source>
        <dbReference type="Google" id="ProtNLM"/>
    </source>
</evidence>
<dbReference type="NCBIfam" id="TIGR01451">
    <property type="entry name" value="B_ant_repeat"/>
    <property type="match status" value="2"/>
</dbReference>
<reference evidence="1 2" key="1">
    <citation type="submission" date="2017-07" db="EMBL/GenBank/DDBJ databases">
        <title>Paenibacillus herberti R33 genome sequencing and assembly.</title>
        <authorList>
            <person name="Su W."/>
        </authorList>
    </citation>
    <scope>NUCLEOTIDE SEQUENCE [LARGE SCALE GENOMIC DNA]</scope>
    <source>
        <strain evidence="1 2">R33</strain>
    </source>
</reference>
<dbReference type="Proteomes" id="UP000215145">
    <property type="component" value="Unassembled WGS sequence"/>
</dbReference>
<dbReference type="PANTHER" id="PTHR34819">
    <property type="entry name" value="LARGE CYSTEINE-RICH PERIPLASMIC PROTEIN OMCB"/>
    <property type="match status" value="1"/>
</dbReference>
<protein>
    <recommendedName>
        <fullName evidence="3">DUF11 domain-containing protein</fullName>
    </recommendedName>
</protein>
<dbReference type="InterPro" id="IPR047589">
    <property type="entry name" value="DUF11_rpt"/>
</dbReference>
<accession>A0A229NVL8</accession>
<proteinExistence type="predicted"/>
<gene>
    <name evidence="1" type="ORF">CGZ75_13295</name>
</gene>
<sequence>MPSSVSVVLTANKSFTIPGDLVQYIITISNDGSLPLNNLIVRVPLPLGLDFLTGSVNVNGQFVPAANPLIGVPIGFLGPTAEIGVSFSVFVSSDDASGKPVISSVTFTVDSVESILFSNSVQLIVSSEPPVVAKRVDALQVSPGNVVTYVITVALPSGPTLSALLTDVIPEGLSYVQNSLAINGRPSVLQDLAAGLPLGEISEATPATVSFRAAVLPLSGLQPLQAVNVARVRFRDLTGFTADFTVLSNPTITVVTVADFRITAVPNTLVSEKGETVQVLITITSIGSQSASLTLSGFVPSGVTLLPQTLTVNGQPAQLQFSTLEISNAPPGSVQLVRFSYQISATFPRLFFTGNAFLAWRYTLEGRRFTGSAMAPPYQITVHDISE</sequence>